<sequence length="125" mass="13996">MGGGQSSNLTSSKPLVTSTNDICEAADILAEMKYAHFWDKFPSQLKDGKGKDHVSLDDDDNVYSEGAFCDSEEVMVDTPEWGTKKELLDQMYDDTAPMFGDYPTPNISQTQPMTLEWDTEEELLD</sequence>
<organism evidence="1 2">
    <name type="scientific">Thalictrum thalictroides</name>
    <name type="common">Rue-anemone</name>
    <name type="synonym">Anemone thalictroides</name>
    <dbReference type="NCBI Taxonomy" id="46969"/>
    <lineage>
        <taxon>Eukaryota</taxon>
        <taxon>Viridiplantae</taxon>
        <taxon>Streptophyta</taxon>
        <taxon>Embryophyta</taxon>
        <taxon>Tracheophyta</taxon>
        <taxon>Spermatophyta</taxon>
        <taxon>Magnoliopsida</taxon>
        <taxon>Ranunculales</taxon>
        <taxon>Ranunculaceae</taxon>
        <taxon>Thalictroideae</taxon>
        <taxon>Thalictrum</taxon>
    </lineage>
</organism>
<evidence type="ECO:0000313" key="2">
    <source>
        <dbReference type="Proteomes" id="UP000554482"/>
    </source>
</evidence>
<gene>
    <name evidence="1" type="ORF">FRX31_011027</name>
</gene>
<dbReference type="EMBL" id="JABWDY010012048">
    <property type="protein sequence ID" value="KAF5199386.1"/>
    <property type="molecule type" value="Genomic_DNA"/>
</dbReference>
<keyword evidence="2" id="KW-1185">Reference proteome</keyword>
<reference evidence="1 2" key="1">
    <citation type="submission" date="2020-06" db="EMBL/GenBank/DDBJ databases">
        <title>Transcriptomic and genomic resources for Thalictrum thalictroides and T. hernandezii: Facilitating candidate gene discovery in an emerging model plant lineage.</title>
        <authorList>
            <person name="Arias T."/>
            <person name="Riano-Pachon D.M."/>
            <person name="Di Stilio V.S."/>
        </authorList>
    </citation>
    <scope>NUCLEOTIDE SEQUENCE [LARGE SCALE GENOMIC DNA]</scope>
    <source>
        <strain evidence="2">cv. WT478/WT964</strain>
        <tissue evidence="1">Leaves</tissue>
    </source>
</reference>
<comment type="caution">
    <text evidence="1">The sequence shown here is derived from an EMBL/GenBank/DDBJ whole genome shotgun (WGS) entry which is preliminary data.</text>
</comment>
<name>A0A7J6WPT9_THATH</name>
<accession>A0A7J6WPT9</accession>
<dbReference type="AlphaFoldDB" id="A0A7J6WPT9"/>
<protein>
    <submittedName>
        <fullName evidence="1">Uncharacterized protein</fullName>
    </submittedName>
</protein>
<proteinExistence type="predicted"/>
<dbReference type="Proteomes" id="UP000554482">
    <property type="component" value="Unassembled WGS sequence"/>
</dbReference>
<evidence type="ECO:0000313" key="1">
    <source>
        <dbReference type="EMBL" id="KAF5199386.1"/>
    </source>
</evidence>